<dbReference type="PRINTS" id="PR00834">
    <property type="entry name" value="PROTEASES2C"/>
</dbReference>
<feature type="transmembrane region" description="Helical" evidence="7">
    <location>
        <begin position="135"/>
        <end position="155"/>
    </location>
</feature>
<evidence type="ECO:0000256" key="4">
    <source>
        <dbReference type="ARBA" id="ARBA00022670"/>
    </source>
</evidence>
<feature type="domain" description="PDZ" evidence="8">
    <location>
        <begin position="393"/>
        <end position="482"/>
    </location>
</feature>
<evidence type="ECO:0000256" key="1">
    <source>
        <dbReference type="ARBA" id="ARBA00004162"/>
    </source>
</evidence>
<dbReference type="InterPro" id="IPR001940">
    <property type="entry name" value="Peptidase_S1C"/>
</dbReference>
<dbReference type="Gene3D" id="2.30.42.10">
    <property type="match status" value="1"/>
</dbReference>
<evidence type="ECO:0000256" key="7">
    <source>
        <dbReference type="SAM" id="Phobius"/>
    </source>
</evidence>
<dbReference type="SUPFAM" id="SSF50156">
    <property type="entry name" value="PDZ domain-like"/>
    <property type="match status" value="1"/>
</dbReference>
<dbReference type="Pfam" id="PF13180">
    <property type="entry name" value="PDZ_2"/>
    <property type="match status" value="1"/>
</dbReference>
<dbReference type="AlphaFoldDB" id="A0A9Q8FQW6"/>
<dbReference type="GO" id="GO:0006508">
    <property type="term" value="P:proteolysis"/>
    <property type="evidence" value="ECO:0007669"/>
    <property type="project" value="UniProtKB-KW"/>
</dbReference>
<keyword evidence="7" id="KW-1133">Transmembrane helix</keyword>
<keyword evidence="5" id="KW-0378">Hydrolase</keyword>
<sequence length="492" mass="53898">MTAMTTRSSCSRMNLRRAGSRTNSLRSSSIVCCRFRGMTLGKITIHRKYYNRPRRRFRHHEEEAAEAHTVTESAQTEGESLSVAAAPVMIQEPVTAEPIGRDMPVAEKIEETAPEEAAPKPPDSRPADKRSRFSWLLLIPAFLLGIAVMLLWNLFQTAPEPKPAVIDPLTPTERAIQKTHRNVVSVVNMQKANNLLNESEVPAEVGIGSGVIYKLTEKEAYIVTNYHVIKDATRIQVTLPDNRKVTAKRVGSDKWTDLAVIKVPKGNISSKIEFADSDDIIVGQTAIAIGSPLSQTFAGSVSQGIISGLNRAVPVDLDGDGLYDWESNVIQTDAAINPGNSGGALVNDDGKLMGINAMKISLDNVEGISFAVPANDVKKLSAILETEHRIERPALGVQLQDMNHLQLDALKQQLGLPDDLTAGVMIMAVEPRSAAEAGGLQPQDIITQIEGKRIDGLVQFRKALYYDHKKGDTMDMTVFRQGQTKHMKVKLK</sequence>
<dbReference type="InterPro" id="IPR051201">
    <property type="entry name" value="Chloro_Bact_Ser_Proteases"/>
</dbReference>
<comment type="subcellular location">
    <subcellularLocation>
        <location evidence="1">Cell membrane</location>
        <topology evidence="1">Single-pass membrane protein</topology>
    </subcellularLocation>
</comment>
<protein>
    <recommendedName>
        <fullName evidence="3">Serine protease HtrA-like</fullName>
    </recommendedName>
</protein>
<dbReference type="InterPro" id="IPR009003">
    <property type="entry name" value="Peptidase_S1_PA"/>
</dbReference>
<dbReference type="InterPro" id="IPR043504">
    <property type="entry name" value="Peptidase_S1_PA_chymotrypsin"/>
</dbReference>
<evidence type="ECO:0000256" key="5">
    <source>
        <dbReference type="ARBA" id="ARBA00022801"/>
    </source>
</evidence>
<evidence type="ECO:0000313" key="10">
    <source>
        <dbReference type="Proteomes" id="UP000295280"/>
    </source>
</evidence>
<reference evidence="9 10" key="1">
    <citation type="submission" date="2019-01" db="EMBL/GenBank/DDBJ databases">
        <title>Draft genome sequences of the type strains of six Macrococcus species.</title>
        <authorList>
            <person name="Mazhar S."/>
            <person name="Altermann E."/>
            <person name="Hill C."/>
            <person name="Mcauliffe O."/>
        </authorList>
    </citation>
    <scope>NUCLEOTIDE SEQUENCE [LARGE SCALE GENOMIC DNA]</scope>
    <source>
        <strain evidence="9 10">ATCC 51828</strain>
    </source>
</reference>
<evidence type="ECO:0000256" key="3">
    <source>
        <dbReference type="ARBA" id="ARBA00021768"/>
    </source>
</evidence>
<dbReference type="Pfam" id="PF13365">
    <property type="entry name" value="Trypsin_2"/>
    <property type="match status" value="1"/>
</dbReference>
<dbReference type="GO" id="GO:0012505">
    <property type="term" value="C:endomembrane system"/>
    <property type="evidence" value="ECO:0007669"/>
    <property type="project" value="UniProtKB-SubCell"/>
</dbReference>
<dbReference type="PANTHER" id="PTHR43343">
    <property type="entry name" value="PEPTIDASE S12"/>
    <property type="match status" value="1"/>
</dbReference>
<accession>A0A9Q8FQW6</accession>
<dbReference type="PANTHER" id="PTHR43343:SF3">
    <property type="entry name" value="PROTEASE DO-LIKE 8, CHLOROPLASTIC"/>
    <property type="match status" value="1"/>
</dbReference>
<keyword evidence="7" id="KW-0472">Membrane</keyword>
<name>A0A9Q8FQW6_9STAP</name>
<dbReference type="InterPro" id="IPR001478">
    <property type="entry name" value="PDZ"/>
</dbReference>
<keyword evidence="6" id="KW-0720">Serine protease</keyword>
<dbReference type="Proteomes" id="UP000295280">
    <property type="component" value="Unassembled WGS sequence"/>
</dbReference>
<dbReference type="Gene3D" id="2.40.10.10">
    <property type="entry name" value="Trypsin-like serine proteases"/>
    <property type="match status" value="2"/>
</dbReference>
<comment type="similarity">
    <text evidence="2">Belongs to the peptidase S1C family.</text>
</comment>
<evidence type="ECO:0000313" key="9">
    <source>
        <dbReference type="EMBL" id="TDM03816.1"/>
    </source>
</evidence>
<dbReference type="EMBL" id="SCWD01000001">
    <property type="protein sequence ID" value="TDM03816.1"/>
    <property type="molecule type" value="Genomic_DNA"/>
</dbReference>
<dbReference type="OrthoDB" id="9758917at2"/>
<evidence type="ECO:0000256" key="6">
    <source>
        <dbReference type="ARBA" id="ARBA00022825"/>
    </source>
</evidence>
<dbReference type="GO" id="GO:0004252">
    <property type="term" value="F:serine-type endopeptidase activity"/>
    <property type="evidence" value="ECO:0007669"/>
    <property type="project" value="InterPro"/>
</dbReference>
<organism evidence="9 10">
    <name type="scientific">Macrococcus carouselicus</name>
    <dbReference type="NCBI Taxonomy" id="69969"/>
    <lineage>
        <taxon>Bacteria</taxon>
        <taxon>Bacillati</taxon>
        <taxon>Bacillota</taxon>
        <taxon>Bacilli</taxon>
        <taxon>Bacillales</taxon>
        <taxon>Staphylococcaceae</taxon>
        <taxon>Macrococcus</taxon>
    </lineage>
</organism>
<dbReference type="SUPFAM" id="SSF50494">
    <property type="entry name" value="Trypsin-like serine proteases"/>
    <property type="match status" value="1"/>
</dbReference>
<dbReference type="SMART" id="SM00228">
    <property type="entry name" value="PDZ"/>
    <property type="match status" value="1"/>
</dbReference>
<keyword evidence="7" id="KW-0812">Transmembrane</keyword>
<gene>
    <name evidence="9" type="ORF">ERX40_01235</name>
</gene>
<dbReference type="InterPro" id="IPR036034">
    <property type="entry name" value="PDZ_sf"/>
</dbReference>
<proteinExistence type="inferred from homology"/>
<keyword evidence="4 9" id="KW-0645">Protease</keyword>
<evidence type="ECO:0000256" key="2">
    <source>
        <dbReference type="ARBA" id="ARBA00010541"/>
    </source>
</evidence>
<keyword evidence="10" id="KW-1185">Reference proteome</keyword>
<evidence type="ECO:0000259" key="8">
    <source>
        <dbReference type="SMART" id="SM00228"/>
    </source>
</evidence>
<comment type="caution">
    <text evidence="9">The sequence shown here is derived from an EMBL/GenBank/DDBJ whole genome shotgun (WGS) entry which is preliminary data.</text>
</comment>